<dbReference type="CDD" id="cd08252">
    <property type="entry name" value="AL_MDR"/>
    <property type="match status" value="1"/>
</dbReference>
<comment type="similarity">
    <text evidence="2">Belongs to the zinc-containing alcohol dehydrogenase family. Quinone oxidoreductase subfamily.</text>
</comment>
<dbReference type="PANTHER" id="PTHR44154:SF1">
    <property type="entry name" value="QUINONE OXIDOREDUCTASE"/>
    <property type="match status" value="1"/>
</dbReference>
<keyword evidence="5" id="KW-1185">Reference proteome</keyword>
<dbReference type="Gene3D" id="3.40.50.720">
    <property type="entry name" value="NAD(P)-binding Rossmann-like Domain"/>
    <property type="match status" value="1"/>
</dbReference>
<dbReference type="Gene3D" id="3.90.180.10">
    <property type="entry name" value="Medium-chain alcohol dehydrogenases, catalytic domain"/>
    <property type="match status" value="1"/>
</dbReference>
<dbReference type="RefSeq" id="WP_305907710.1">
    <property type="nucleotide sequence ID" value="NZ_CP157743.1"/>
</dbReference>
<name>A0AAU7NRD8_9GAMM</name>
<dbReference type="NCBIfam" id="TIGR02817">
    <property type="entry name" value="adh_fam_1"/>
    <property type="match status" value="1"/>
</dbReference>
<protein>
    <recommendedName>
        <fullName evidence="2">Zinc-type alcohol dehydrogenase-like protein</fullName>
    </recommendedName>
</protein>
<keyword evidence="2" id="KW-0479">Metal-binding</keyword>
<dbReference type="GO" id="GO:0016491">
    <property type="term" value="F:oxidoreductase activity"/>
    <property type="evidence" value="ECO:0007669"/>
    <property type="project" value="UniProtKB-KW"/>
</dbReference>
<sequence length="337" mass="36287">MKAVGYHQSLPISATDSLIDVDLPAPAPGPHDLLVRVKAVSVNPVDTKIRKRFTPEPGETKVLGWDAAGIIEAVGDQVTLFEAGDEVWYAGAIDRPGSNAELHLVDERIAAKKPQSLNFAEAAAMPLTTITAWELLFDRLGIAKDNNAPSEQLLIIGAAGGVGSMMTQIAHRLTGATVIGTASRPQTRDWALALGANHVIDHSQSLPEQLEQKGLASVSHVASLTHTDSHYQDIVKCLAPQGRMGLIDDPEQLDIGLMKQKSISLHWEFMYTRSLFATTDMIKQHQLLSEAAGLVDTGILRTTLSEHFGTINATNLKRAHAFIESGKACGKVVLEGF</sequence>
<evidence type="ECO:0000313" key="4">
    <source>
        <dbReference type="EMBL" id="XBS19543.1"/>
    </source>
</evidence>
<dbReference type="AlphaFoldDB" id="A0AAU7NRD8"/>
<evidence type="ECO:0000259" key="3">
    <source>
        <dbReference type="SMART" id="SM00829"/>
    </source>
</evidence>
<evidence type="ECO:0000256" key="2">
    <source>
        <dbReference type="RuleBase" id="RU364000"/>
    </source>
</evidence>
<dbReference type="InterPro" id="IPR013154">
    <property type="entry name" value="ADH-like_N"/>
</dbReference>
<dbReference type="SUPFAM" id="SSF51735">
    <property type="entry name" value="NAD(P)-binding Rossmann-fold domains"/>
    <property type="match status" value="1"/>
</dbReference>
<evidence type="ECO:0000313" key="5">
    <source>
        <dbReference type="Proteomes" id="UP001225378"/>
    </source>
</evidence>
<dbReference type="InterPro" id="IPR036291">
    <property type="entry name" value="NAD(P)-bd_dom_sf"/>
</dbReference>
<keyword evidence="2" id="KW-0560">Oxidoreductase</keyword>
<gene>
    <name evidence="4" type="ORF">Q9L42_014400</name>
</gene>
<dbReference type="KEGG" id="mech:Q9L42_014400"/>
<dbReference type="PANTHER" id="PTHR44154">
    <property type="entry name" value="QUINONE OXIDOREDUCTASE"/>
    <property type="match status" value="1"/>
</dbReference>
<dbReference type="InterPro" id="IPR020843">
    <property type="entry name" value="ER"/>
</dbReference>
<dbReference type="SMART" id="SM00829">
    <property type="entry name" value="PKS_ER"/>
    <property type="match status" value="1"/>
</dbReference>
<dbReference type="Pfam" id="PF13602">
    <property type="entry name" value="ADH_zinc_N_2"/>
    <property type="match status" value="1"/>
</dbReference>
<dbReference type="InterPro" id="IPR051603">
    <property type="entry name" value="Zinc-ADH_QOR/CCCR"/>
</dbReference>
<dbReference type="InterPro" id="IPR011032">
    <property type="entry name" value="GroES-like_sf"/>
</dbReference>
<reference evidence="4 5" key="1">
    <citation type="journal article" date="2024" name="Microbiology">
        <title>Methylomarinum rosea sp. nov., a novel halophilic methanotrophic bacterium from the hypersaline Lake Elton.</title>
        <authorList>
            <person name="Suleimanov R.Z."/>
            <person name="Oshkin I.Y."/>
            <person name="Danilova O.V."/>
            <person name="Suzina N.E."/>
            <person name="Dedysh S.N."/>
        </authorList>
    </citation>
    <scope>NUCLEOTIDE SEQUENCE [LARGE SCALE GENOMIC DNA]</scope>
    <source>
        <strain evidence="4 5">Ch1-1</strain>
    </source>
</reference>
<keyword evidence="1" id="KW-0521">NADP</keyword>
<dbReference type="GO" id="GO:0008270">
    <property type="term" value="F:zinc ion binding"/>
    <property type="evidence" value="ECO:0007669"/>
    <property type="project" value="InterPro"/>
</dbReference>
<dbReference type="InterPro" id="IPR014182">
    <property type="entry name" value="ADH_Zn_typ-1"/>
</dbReference>
<dbReference type="Pfam" id="PF08240">
    <property type="entry name" value="ADH_N"/>
    <property type="match status" value="1"/>
</dbReference>
<evidence type="ECO:0000256" key="1">
    <source>
        <dbReference type="ARBA" id="ARBA00022857"/>
    </source>
</evidence>
<keyword evidence="2" id="KW-0862">Zinc</keyword>
<feature type="domain" description="Enoyl reductase (ER)" evidence="3">
    <location>
        <begin position="13"/>
        <end position="334"/>
    </location>
</feature>
<accession>A0AAU7NRD8</accession>
<dbReference type="SUPFAM" id="SSF50129">
    <property type="entry name" value="GroES-like"/>
    <property type="match status" value="1"/>
</dbReference>
<organism evidence="4 5">
    <name type="scientific">Methylomarinum roseum</name>
    <dbReference type="NCBI Taxonomy" id="3067653"/>
    <lineage>
        <taxon>Bacteria</taxon>
        <taxon>Pseudomonadati</taxon>
        <taxon>Pseudomonadota</taxon>
        <taxon>Gammaproteobacteria</taxon>
        <taxon>Methylococcales</taxon>
        <taxon>Methylococcaceae</taxon>
        <taxon>Methylomarinum</taxon>
    </lineage>
</organism>
<dbReference type="EMBL" id="CP157743">
    <property type="protein sequence ID" value="XBS19543.1"/>
    <property type="molecule type" value="Genomic_DNA"/>
</dbReference>
<dbReference type="Proteomes" id="UP001225378">
    <property type="component" value="Chromosome"/>
</dbReference>
<proteinExistence type="inferred from homology"/>